<dbReference type="GO" id="GO:0031640">
    <property type="term" value="P:killing of cells of another organism"/>
    <property type="evidence" value="ECO:0007669"/>
    <property type="project" value="UniProtKB-KW"/>
</dbReference>
<comment type="similarity">
    <text evidence="2">Belongs to the DEFL family.</text>
</comment>
<dbReference type="Pfam" id="PF07333">
    <property type="entry name" value="SLR1-BP"/>
    <property type="match status" value="1"/>
</dbReference>
<dbReference type="Proteomes" id="UP000426265">
    <property type="component" value="Unassembled WGS sequence"/>
</dbReference>
<dbReference type="PANTHER" id="PTHR34783">
    <property type="entry name" value="DEFENSIN-LIKE PROTEIN 144-RELATED"/>
    <property type="match status" value="1"/>
</dbReference>
<keyword evidence="7" id="KW-0611">Plant defense</keyword>
<evidence type="ECO:0000256" key="7">
    <source>
        <dbReference type="ARBA" id="ARBA00022821"/>
    </source>
</evidence>
<evidence type="ECO:0000256" key="2">
    <source>
        <dbReference type="ARBA" id="ARBA00006722"/>
    </source>
</evidence>
<keyword evidence="8" id="KW-1015">Disulfide bond</keyword>
<keyword evidence="4" id="KW-0929">Antimicrobial</keyword>
<dbReference type="InterPro" id="IPR010851">
    <property type="entry name" value="DEFL"/>
</dbReference>
<keyword evidence="3" id="KW-0964">Secreted</keyword>
<feature type="chain" id="PRO_5036010029" evidence="9">
    <location>
        <begin position="25"/>
        <end position="81"/>
    </location>
</feature>
<dbReference type="GO" id="GO:0005576">
    <property type="term" value="C:extracellular region"/>
    <property type="evidence" value="ECO:0007669"/>
    <property type="project" value="UniProtKB-SubCell"/>
</dbReference>
<evidence type="ECO:0000256" key="5">
    <source>
        <dbReference type="ARBA" id="ARBA00022577"/>
    </source>
</evidence>
<dbReference type="ExpressionAtlas" id="A0A178V8R8">
    <property type="expression patterns" value="baseline"/>
</dbReference>
<evidence type="ECO:0000256" key="6">
    <source>
        <dbReference type="ARBA" id="ARBA00022729"/>
    </source>
</evidence>
<evidence type="ECO:0000256" key="1">
    <source>
        <dbReference type="ARBA" id="ARBA00004613"/>
    </source>
</evidence>
<accession>A0A178V8R8</accession>
<dbReference type="EMBL" id="CACRSJ010000106">
    <property type="protein sequence ID" value="VYS58551.1"/>
    <property type="molecule type" value="Genomic_DNA"/>
</dbReference>
<dbReference type="Proteomes" id="UP000078284">
    <property type="component" value="Chromosome 3"/>
</dbReference>
<evidence type="ECO:0000313" key="10">
    <source>
        <dbReference type="EMBL" id="OAP02296.1"/>
    </source>
</evidence>
<reference evidence="12" key="1">
    <citation type="journal article" date="2016" name="Proc. Natl. Acad. Sci. U.S.A.">
        <title>Chromosome-level assembly of Arabidopsis thaliana Ler reveals the extent of translocation and inversion polymorphisms.</title>
        <authorList>
            <person name="Zapata L."/>
            <person name="Ding J."/>
            <person name="Willing E.M."/>
            <person name="Hartwig B."/>
            <person name="Bezdan D."/>
            <person name="Jiao W.B."/>
            <person name="Patel V."/>
            <person name="Velikkakam James G."/>
            <person name="Koornneef M."/>
            <person name="Ossowski S."/>
            <person name="Schneeberger K."/>
        </authorList>
    </citation>
    <scope>NUCLEOTIDE SEQUENCE [LARGE SCALE GENOMIC DNA]</scope>
    <source>
        <strain evidence="12">cv. Landsberg erecta</strain>
    </source>
</reference>
<evidence type="ECO:0000256" key="8">
    <source>
        <dbReference type="ARBA" id="ARBA00023157"/>
    </source>
</evidence>
<evidence type="ECO:0000256" key="9">
    <source>
        <dbReference type="SAM" id="SignalP"/>
    </source>
</evidence>
<feature type="signal peptide" evidence="9">
    <location>
        <begin position="1"/>
        <end position="24"/>
    </location>
</feature>
<evidence type="ECO:0000313" key="12">
    <source>
        <dbReference type="Proteomes" id="UP000078284"/>
    </source>
</evidence>
<evidence type="ECO:0000313" key="13">
    <source>
        <dbReference type="Proteomes" id="UP000426265"/>
    </source>
</evidence>
<gene>
    <name evidence="10" type="ordered locus">AXX17_At3g27290</name>
    <name evidence="11" type="ORF">AN1_LOCUS13996</name>
</gene>
<dbReference type="PANTHER" id="PTHR34783:SF1">
    <property type="entry name" value="DEFENSIN-LIKE PROTEIN 144-RELATED"/>
    <property type="match status" value="1"/>
</dbReference>
<reference evidence="10" key="2">
    <citation type="submission" date="2016-03" db="EMBL/GenBank/DDBJ databases">
        <title>Full-length assembly of Arabidopsis thaliana Ler reveals the complement of translocations and inversions.</title>
        <authorList>
            <person name="Zapata L."/>
            <person name="Schneeberger K."/>
            <person name="Ossowski S."/>
        </authorList>
    </citation>
    <scope>NUCLEOTIDE SEQUENCE [LARGE SCALE GENOMIC DNA]</scope>
    <source>
        <tissue evidence="10">Leaf</tissue>
    </source>
</reference>
<name>A0A178V8R8_ARATH</name>
<evidence type="ECO:0000313" key="11">
    <source>
        <dbReference type="EMBL" id="VYS58551.1"/>
    </source>
</evidence>
<reference evidence="11 13" key="3">
    <citation type="submission" date="2019-11" db="EMBL/GenBank/DDBJ databases">
        <authorList>
            <person name="Jiao W.-B."/>
            <person name="Schneeberger K."/>
        </authorList>
    </citation>
    <scope>NUCLEOTIDE SEQUENCE [LARGE SCALE GENOMIC DNA]</scope>
    <source>
        <strain evidence="13">cv. An-1</strain>
    </source>
</reference>
<dbReference type="EMBL" id="LUHQ01000003">
    <property type="protein sequence ID" value="OAP02296.1"/>
    <property type="molecule type" value="Genomic_DNA"/>
</dbReference>
<sequence length="81" mass="9219">MIKSFQLSFTVLIIFTVLILGVVGNVEQKSQDWCWSIVNKDRCLQKECESLCSKKHPKGKFMCIPSTPGGPFQCNCRHPCR</sequence>
<evidence type="ECO:0000256" key="3">
    <source>
        <dbReference type="ARBA" id="ARBA00022525"/>
    </source>
</evidence>
<evidence type="ECO:0000256" key="4">
    <source>
        <dbReference type="ARBA" id="ARBA00022529"/>
    </source>
</evidence>
<protein>
    <submittedName>
        <fullName evidence="10">LCR4</fullName>
    </submittedName>
</protein>
<keyword evidence="6 9" id="KW-0732">Signal</keyword>
<keyword evidence="5" id="KW-0295">Fungicide</keyword>
<dbReference type="GO" id="GO:0050832">
    <property type="term" value="P:defense response to fungus"/>
    <property type="evidence" value="ECO:0007669"/>
    <property type="project" value="UniProtKB-KW"/>
</dbReference>
<comment type="subcellular location">
    <subcellularLocation>
        <location evidence="1">Secreted</location>
    </subcellularLocation>
</comment>
<proteinExistence type="inferred from homology"/>
<organism evidence="10 12">
    <name type="scientific">Arabidopsis thaliana</name>
    <name type="common">Mouse-ear cress</name>
    <dbReference type="NCBI Taxonomy" id="3702"/>
    <lineage>
        <taxon>Eukaryota</taxon>
        <taxon>Viridiplantae</taxon>
        <taxon>Streptophyta</taxon>
        <taxon>Embryophyta</taxon>
        <taxon>Tracheophyta</taxon>
        <taxon>Spermatophyta</taxon>
        <taxon>Magnoliopsida</taxon>
        <taxon>eudicotyledons</taxon>
        <taxon>Gunneridae</taxon>
        <taxon>Pentapetalae</taxon>
        <taxon>rosids</taxon>
        <taxon>malvids</taxon>
        <taxon>Brassicales</taxon>
        <taxon>Brassicaceae</taxon>
        <taxon>Camelineae</taxon>
        <taxon>Arabidopsis</taxon>
    </lineage>
</organism>
<dbReference type="AlphaFoldDB" id="A0A178V8R8"/>